<keyword evidence="4" id="KW-1185">Reference proteome</keyword>
<organism evidence="3 4">
    <name type="scientific">Anaeromyxobacter oryzae</name>
    <dbReference type="NCBI Taxonomy" id="2918170"/>
    <lineage>
        <taxon>Bacteria</taxon>
        <taxon>Pseudomonadati</taxon>
        <taxon>Myxococcota</taxon>
        <taxon>Myxococcia</taxon>
        <taxon>Myxococcales</taxon>
        <taxon>Cystobacterineae</taxon>
        <taxon>Anaeromyxobacteraceae</taxon>
        <taxon>Anaeromyxobacter</taxon>
    </lineage>
</organism>
<dbReference type="InterPro" id="IPR000572">
    <property type="entry name" value="OxRdtase_Mopterin-bd_dom"/>
</dbReference>
<feature type="domain" description="Oxidoreductase molybdopterin-binding" evidence="2">
    <location>
        <begin position="68"/>
        <end position="213"/>
    </location>
</feature>
<dbReference type="SUPFAM" id="SSF56524">
    <property type="entry name" value="Oxidoreductase molybdopterin-binding domain"/>
    <property type="match status" value="1"/>
</dbReference>
<accession>A0ABM7WUG7</accession>
<dbReference type="Pfam" id="PF00174">
    <property type="entry name" value="Oxidored_molyb"/>
    <property type="match status" value="1"/>
</dbReference>
<proteinExistence type="predicted"/>
<dbReference type="Gene3D" id="3.90.420.10">
    <property type="entry name" value="Oxidoreductase, molybdopterin-binding domain"/>
    <property type="match status" value="1"/>
</dbReference>
<feature type="region of interest" description="Disordered" evidence="1">
    <location>
        <begin position="25"/>
        <end position="53"/>
    </location>
</feature>
<protein>
    <submittedName>
        <fullName evidence="3">Sulfite oxidase</fullName>
    </submittedName>
</protein>
<evidence type="ECO:0000259" key="2">
    <source>
        <dbReference type="Pfam" id="PF00174"/>
    </source>
</evidence>
<sequence length="231" mass="25968">MDDIQRRIEEGVALLRARFAGKMKATPSLADPAPQGEGAPNRHGMPKEPPGQNVFEKREWPVLDLGVETPDVSIDRWRLRVDGAVETPLALSYAELLALPQVEEESDFHCVTGWSILDLRFRGVRLETVLALARPTAEATHLMAHASDGYSTNLPLEEALKPDVLVVHGVDGAPLPRDHGGPVRIVVPQLWAWKGAKWLSRLELLTQDRRGYWEIRGYSNTAYPWRDDRTW</sequence>
<evidence type="ECO:0000313" key="4">
    <source>
        <dbReference type="Proteomes" id="UP001162891"/>
    </source>
</evidence>
<evidence type="ECO:0000256" key="1">
    <source>
        <dbReference type="SAM" id="MobiDB-lite"/>
    </source>
</evidence>
<dbReference type="Proteomes" id="UP001162891">
    <property type="component" value="Chromosome"/>
</dbReference>
<dbReference type="InterPro" id="IPR036374">
    <property type="entry name" value="OxRdtase_Mopterin-bd_sf"/>
</dbReference>
<dbReference type="PANTHER" id="PTHR43032:SF4">
    <property type="entry name" value="OXIDOREDUCTASE MOLYBDOPTERIN-BINDING DOMAIN-CONTAINING PROTEIN"/>
    <property type="match status" value="1"/>
</dbReference>
<evidence type="ECO:0000313" key="3">
    <source>
        <dbReference type="EMBL" id="BDG03111.1"/>
    </source>
</evidence>
<dbReference type="EMBL" id="AP025591">
    <property type="protein sequence ID" value="BDG03111.1"/>
    <property type="molecule type" value="Genomic_DNA"/>
</dbReference>
<name>A0ABM7WUG7_9BACT</name>
<dbReference type="PANTHER" id="PTHR43032">
    <property type="entry name" value="PROTEIN-METHIONINE-SULFOXIDE REDUCTASE"/>
    <property type="match status" value="1"/>
</dbReference>
<dbReference type="RefSeq" id="WP_248360829.1">
    <property type="nucleotide sequence ID" value="NZ_AP025591.1"/>
</dbReference>
<reference evidence="4" key="1">
    <citation type="journal article" date="2022" name="Int. J. Syst. Evol. Microbiol.">
        <title>Anaeromyxobacter oryzae sp. nov., Anaeromyxobacter diazotrophicus sp. nov. and Anaeromyxobacter paludicola sp. nov., isolated from paddy soils.</title>
        <authorList>
            <person name="Itoh H."/>
            <person name="Xu Z."/>
            <person name="Mise K."/>
            <person name="Masuda Y."/>
            <person name="Ushijima N."/>
            <person name="Hayakawa C."/>
            <person name="Shiratori Y."/>
            <person name="Senoo K."/>
        </authorList>
    </citation>
    <scope>NUCLEOTIDE SEQUENCE [LARGE SCALE GENOMIC DNA]</scope>
    <source>
        <strain evidence="4">Red232</strain>
    </source>
</reference>
<gene>
    <name evidence="3" type="ORF">AMOR_21070</name>
</gene>